<feature type="domain" description="U3 small nucleolar RNA-associated protein 13 C-terminal" evidence="6">
    <location>
        <begin position="655"/>
        <end position="809"/>
    </location>
</feature>
<evidence type="ECO:0000256" key="1">
    <source>
        <dbReference type="ARBA" id="ARBA00004604"/>
    </source>
</evidence>
<dbReference type="PROSITE" id="PS00678">
    <property type="entry name" value="WD_REPEATS_1"/>
    <property type="match status" value="4"/>
</dbReference>
<protein>
    <submittedName>
        <fullName evidence="7">WD40 repeat-like protein</fullName>
    </submittedName>
</protein>
<dbReference type="GO" id="GO:0032040">
    <property type="term" value="C:small-subunit processome"/>
    <property type="evidence" value="ECO:0007669"/>
    <property type="project" value="InterPro"/>
</dbReference>
<comment type="caution">
    <text evidence="7">The sequence shown here is derived from an EMBL/GenBank/DDBJ whole genome shotgun (WGS) entry which is preliminary data.</text>
</comment>
<dbReference type="SUPFAM" id="SSF50998">
    <property type="entry name" value="Quinoprotein alcohol dehydrogenase-like"/>
    <property type="match status" value="1"/>
</dbReference>
<dbReference type="PRINTS" id="PR00320">
    <property type="entry name" value="GPROTEINBRPT"/>
</dbReference>
<feature type="repeat" description="WD" evidence="5">
    <location>
        <begin position="188"/>
        <end position="229"/>
    </location>
</feature>
<dbReference type="GeneID" id="63801731"/>
<gene>
    <name evidence="7" type="ORF">DL89DRAFT_245047</name>
</gene>
<dbReference type="InterPro" id="IPR020472">
    <property type="entry name" value="WD40_PAC1"/>
</dbReference>
<dbReference type="AlphaFoldDB" id="A0A1Y1WDS7"/>
<dbReference type="RefSeq" id="XP_040744839.1">
    <property type="nucleotide sequence ID" value="XM_040885083.1"/>
</dbReference>
<proteinExistence type="predicted"/>
<dbReference type="InterPro" id="IPR015943">
    <property type="entry name" value="WD40/YVTN_repeat-like_dom_sf"/>
</dbReference>
<keyword evidence="2 5" id="KW-0853">WD repeat</keyword>
<feature type="repeat" description="WD" evidence="5">
    <location>
        <begin position="102"/>
        <end position="143"/>
    </location>
</feature>
<dbReference type="InterPro" id="IPR011047">
    <property type="entry name" value="Quinoprotein_ADH-like_sf"/>
</dbReference>
<dbReference type="OrthoDB" id="5414888at2759"/>
<evidence type="ECO:0000256" key="2">
    <source>
        <dbReference type="ARBA" id="ARBA00022574"/>
    </source>
</evidence>
<dbReference type="CDD" id="cd00200">
    <property type="entry name" value="WD40"/>
    <property type="match status" value="2"/>
</dbReference>
<dbReference type="PROSITE" id="PS50294">
    <property type="entry name" value="WD_REPEATS_REGION"/>
    <property type="match status" value="9"/>
</dbReference>
<feature type="repeat" description="WD" evidence="5">
    <location>
        <begin position="60"/>
        <end position="101"/>
    </location>
</feature>
<dbReference type="GO" id="GO:0030686">
    <property type="term" value="C:90S preribosome"/>
    <property type="evidence" value="ECO:0007669"/>
    <property type="project" value="TreeGrafter"/>
</dbReference>
<evidence type="ECO:0000259" key="6">
    <source>
        <dbReference type="Pfam" id="PF08625"/>
    </source>
</evidence>
<accession>A0A1Y1WDS7</accession>
<dbReference type="InterPro" id="IPR001680">
    <property type="entry name" value="WD40_rpt"/>
</dbReference>
<feature type="repeat" description="WD" evidence="5">
    <location>
        <begin position="560"/>
        <end position="601"/>
    </location>
</feature>
<sequence length="826" mass="91062">MPGEKEKVVAKSCFDCVKSIESVYTGGRVVINQAETQLFTTCNEDIEVLDLATGSKQAELKGDTEIVTSFAVTPDSTYLVSASRSLQITIWDLATFKPARNFKAHEAPVISMDIDATSTLVATGSADSTVKVWDIARGYCTHNFKGHGGLVTAVKFHPNKERLCLVTASDDGMVRVWNLKTRKCESVLESHVSVVKSIDFTPDGSVMVTGGRDSVVNVWNWERRSLIRTIPVYETVEAAGLLLPDTDPKVADTHPQHIIYSAGEKGALRLWDMDTGKEIFVQQKELNAKHAFVDALYLPRAQHIVGVTNDQNLLFYDACDKLVRARQIVGYNEEIIDLAYVGSAQTHLAVATNTEQLRVYNTDNLNCELAYGHKDIILCLDAHRNGRIVATGSKDNTALIWAVNMDMPANQRITCIAIAVGHTEAVGAVCLALADDCPFMISGSQDRTVKMWDLSPLPLEAVRESGPIKLRSQYTFQAHEKDINSICLAPGDKMFATGSQDKTAKVWDTATGKPLGTLQGHKRGVWNVAFSPVDRVIATTSGDRTVKLWALSDYSCLKTLEGHTNSVLSVEFMTSGTQLMTSGSDGLLKLWNIKDSECVLTLDKHEDKIWTLAKQSDEKFVASGGADSTIYIWQDTTQSEINRLHKEEAEMIEKQQALDNFLVAKDYRNAITLALSLDQPHRLLRIFSDLMMSVEHRDTTDDAEGADDSESSAILGSLAVDEVVATLAPDQLNRLLGYVKNWNTNGKFSNVAQAVLYCILSNYTTQTVLELPAAKDLISALLPYSERHYARLDNLLTDSFIVDYTLHAMDSLSLIAGDIDDSEEEE</sequence>
<evidence type="ECO:0000256" key="3">
    <source>
        <dbReference type="ARBA" id="ARBA00022737"/>
    </source>
</evidence>
<dbReference type="PANTHER" id="PTHR19854:SF15">
    <property type="entry name" value="TRANSDUCIN BETA-LIKE PROTEIN 3"/>
    <property type="match status" value="1"/>
</dbReference>
<dbReference type="Pfam" id="PF08625">
    <property type="entry name" value="Utp13"/>
    <property type="match status" value="1"/>
</dbReference>
<dbReference type="InterPro" id="IPR019775">
    <property type="entry name" value="WD40_repeat_CS"/>
</dbReference>
<dbReference type="GO" id="GO:0000472">
    <property type="term" value="P:endonucleolytic cleavage to generate mature 5'-end of SSU-rRNA from (SSU-rRNA, 5.8S rRNA, LSU-rRNA)"/>
    <property type="evidence" value="ECO:0007669"/>
    <property type="project" value="TreeGrafter"/>
</dbReference>
<dbReference type="PANTHER" id="PTHR19854">
    <property type="entry name" value="TRANSDUCIN BETA-LIKE 3"/>
    <property type="match status" value="1"/>
</dbReference>
<comment type="subcellular location">
    <subcellularLocation>
        <location evidence="1">Nucleus</location>
        <location evidence="1">Nucleolus</location>
    </subcellularLocation>
</comment>
<feature type="repeat" description="WD" evidence="5">
    <location>
        <begin position="602"/>
        <end position="643"/>
    </location>
</feature>
<evidence type="ECO:0000313" key="7">
    <source>
        <dbReference type="EMBL" id="ORX71324.1"/>
    </source>
</evidence>
<keyword evidence="4" id="KW-0539">Nucleus</keyword>
<dbReference type="Gene3D" id="2.130.10.10">
    <property type="entry name" value="YVTN repeat-like/Quinoprotein amine dehydrogenase"/>
    <property type="match status" value="3"/>
</dbReference>
<dbReference type="InterPro" id="IPR013934">
    <property type="entry name" value="Utp13_C"/>
</dbReference>
<name>A0A1Y1WDS7_9FUNG</name>
<dbReference type="Proteomes" id="UP000193922">
    <property type="component" value="Unassembled WGS sequence"/>
</dbReference>
<keyword evidence="8" id="KW-1185">Reference proteome</keyword>
<reference evidence="7 8" key="1">
    <citation type="submission" date="2016-07" db="EMBL/GenBank/DDBJ databases">
        <title>Pervasive Adenine N6-methylation of Active Genes in Fungi.</title>
        <authorList>
            <consortium name="DOE Joint Genome Institute"/>
            <person name="Mondo S.J."/>
            <person name="Dannebaum R.O."/>
            <person name="Kuo R.C."/>
            <person name="Labutti K."/>
            <person name="Haridas S."/>
            <person name="Kuo A."/>
            <person name="Salamov A."/>
            <person name="Ahrendt S.R."/>
            <person name="Lipzen A."/>
            <person name="Sullivan W."/>
            <person name="Andreopoulos W.B."/>
            <person name="Clum A."/>
            <person name="Lindquist E."/>
            <person name="Daum C."/>
            <person name="Ramamoorthy G.K."/>
            <person name="Gryganskyi A."/>
            <person name="Culley D."/>
            <person name="Magnuson J.K."/>
            <person name="James T.Y."/>
            <person name="O'Malley M.A."/>
            <person name="Stajich J.E."/>
            <person name="Spatafora J.W."/>
            <person name="Visel A."/>
            <person name="Grigoriev I.V."/>
        </authorList>
    </citation>
    <scope>NUCLEOTIDE SEQUENCE [LARGE SCALE GENOMIC DNA]</scope>
    <source>
        <strain evidence="7 8">ATCC 12442</strain>
    </source>
</reference>
<feature type="repeat" description="WD" evidence="5">
    <location>
        <begin position="419"/>
        <end position="455"/>
    </location>
</feature>
<dbReference type="EMBL" id="MCFD01000004">
    <property type="protein sequence ID" value="ORX71324.1"/>
    <property type="molecule type" value="Genomic_DNA"/>
</dbReference>
<dbReference type="GO" id="GO:0000480">
    <property type="term" value="P:endonucleolytic cleavage in 5'-ETS of tricistronic rRNA transcript (SSU-rRNA, 5.8S rRNA, LSU-rRNA)"/>
    <property type="evidence" value="ECO:0007669"/>
    <property type="project" value="TreeGrafter"/>
</dbReference>
<evidence type="ECO:0000256" key="5">
    <source>
        <dbReference type="PROSITE-ProRule" id="PRU00221"/>
    </source>
</evidence>
<feature type="repeat" description="WD" evidence="5">
    <location>
        <begin position="370"/>
        <end position="401"/>
    </location>
</feature>
<dbReference type="Pfam" id="PF00400">
    <property type="entry name" value="WD40"/>
    <property type="match status" value="10"/>
</dbReference>
<feature type="repeat" description="WD" evidence="5">
    <location>
        <begin position="518"/>
        <end position="559"/>
    </location>
</feature>
<feature type="repeat" description="WD" evidence="5">
    <location>
        <begin position="476"/>
        <end position="517"/>
    </location>
</feature>
<evidence type="ECO:0000313" key="8">
    <source>
        <dbReference type="Proteomes" id="UP000193922"/>
    </source>
</evidence>
<dbReference type="InterPro" id="IPR036322">
    <property type="entry name" value="WD40_repeat_dom_sf"/>
</dbReference>
<evidence type="ECO:0000256" key="4">
    <source>
        <dbReference type="ARBA" id="ARBA00023242"/>
    </source>
</evidence>
<keyword evidence="3" id="KW-0677">Repeat</keyword>
<organism evidence="7 8">
    <name type="scientific">Linderina pennispora</name>
    <dbReference type="NCBI Taxonomy" id="61395"/>
    <lineage>
        <taxon>Eukaryota</taxon>
        <taxon>Fungi</taxon>
        <taxon>Fungi incertae sedis</taxon>
        <taxon>Zoopagomycota</taxon>
        <taxon>Kickxellomycotina</taxon>
        <taxon>Kickxellomycetes</taxon>
        <taxon>Kickxellales</taxon>
        <taxon>Kickxellaceae</taxon>
        <taxon>Linderina</taxon>
    </lineage>
</organism>
<dbReference type="PROSITE" id="PS50082">
    <property type="entry name" value="WD_REPEATS_2"/>
    <property type="match status" value="10"/>
</dbReference>
<dbReference type="GO" id="GO:0034511">
    <property type="term" value="F:U3 snoRNA binding"/>
    <property type="evidence" value="ECO:0007669"/>
    <property type="project" value="TreeGrafter"/>
</dbReference>
<dbReference type="SMART" id="SM00320">
    <property type="entry name" value="WD40"/>
    <property type="match status" value="12"/>
</dbReference>
<dbReference type="STRING" id="61395.A0A1Y1WDS7"/>
<dbReference type="SUPFAM" id="SSF50978">
    <property type="entry name" value="WD40 repeat-like"/>
    <property type="match status" value="1"/>
</dbReference>
<feature type="repeat" description="WD" evidence="5">
    <location>
        <begin position="144"/>
        <end position="187"/>
    </location>
</feature>